<evidence type="ECO:0000313" key="1">
    <source>
        <dbReference type="EMBL" id="KAA1120755.1"/>
    </source>
</evidence>
<gene>
    <name evidence="1" type="ORF">PGTUg99_011596</name>
</gene>
<protein>
    <submittedName>
        <fullName evidence="1">Uncharacterized protein</fullName>
    </submittedName>
</protein>
<name>A0A5B0R6W9_PUCGR</name>
<dbReference type="Proteomes" id="UP000325313">
    <property type="component" value="Unassembled WGS sequence"/>
</dbReference>
<evidence type="ECO:0000313" key="2">
    <source>
        <dbReference type="Proteomes" id="UP000325313"/>
    </source>
</evidence>
<organism evidence="1 2">
    <name type="scientific">Puccinia graminis f. sp. tritici</name>
    <dbReference type="NCBI Taxonomy" id="56615"/>
    <lineage>
        <taxon>Eukaryota</taxon>
        <taxon>Fungi</taxon>
        <taxon>Dikarya</taxon>
        <taxon>Basidiomycota</taxon>
        <taxon>Pucciniomycotina</taxon>
        <taxon>Pucciniomycetes</taxon>
        <taxon>Pucciniales</taxon>
        <taxon>Pucciniaceae</taxon>
        <taxon>Puccinia</taxon>
    </lineage>
</organism>
<proteinExistence type="predicted"/>
<accession>A0A5B0R6W9</accession>
<dbReference type="AlphaFoldDB" id="A0A5B0R6W9"/>
<dbReference type="EMBL" id="VDEP01000241">
    <property type="protein sequence ID" value="KAA1120755.1"/>
    <property type="molecule type" value="Genomic_DNA"/>
</dbReference>
<reference evidence="1 2" key="1">
    <citation type="submission" date="2019-05" db="EMBL/GenBank/DDBJ databases">
        <title>Emergence of the Ug99 lineage of the wheat stem rust pathogen through somatic hybridization.</title>
        <authorList>
            <person name="Li F."/>
            <person name="Upadhyaya N.M."/>
            <person name="Sperschneider J."/>
            <person name="Matny O."/>
            <person name="Nguyen-Phuc H."/>
            <person name="Mago R."/>
            <person name="Raley C."/>
            <person name="Miller M.E."/>
            <person name="Silverstein K.A.T."/>
            <person name="Henningsen E."/>
            <person name="Hirsch C.D."/>
            <person name="Visser B."/>
            <person name="Pretorius Z.A."/>
            <person name="Steffenson B.J."/>
            <person name="Schwessinger B."/>
            <person name="Dodds P.N."/>
            <person name="Figueroa M."/>
        </authorList>
    </citation>
    <scope>NUCLEOTIDE SEQUENCE [LARGE SCALE GENOMIC DNA]</scope>
    <source>
        <strain evidence="1 2">Ug99</strain>
    </source>
</reference>
<comment type="caution">
    <text evidence="1">The sequence shown here is derived from an EMBL/GenBank/DDBJ whole genome shotgun (WGS) entry which is preliminary data.</text>
</comment>
<sequence length="184" mass="20797">MLTRDRIGLQACPLFPGLFSGLPIPAKLHTTASILNGELCHINIYINRFYVQRYQSCKMFLRFSWPFPCLFERITEKPHTAACGNLLTQAESNGLKLLVPVTEDLVTDTKPFNLKYVAHSGLHAGSRSPLRLVRNRAKKDLTGFNRASPHHRSVLNPSSRIEFNTFKGRSCTQATKFDHNFPAI</sequence>